<gene>
    <name evidence="3" type="ORF">FHS81_001143</name>
</gene>
<reference evidence="3 4" key="1">
    <citation type="submission" date="2020-08" db="EMBL/GenBank/DDBJ databases">
        <title>Genomic Encyclopedia of Type Strains, Phase IV (KMG-IV): sequencing the most valuable type-strain genomes for metagenomic binning, comparative biology and taxonomic classification.</title>
        <authorList>
            <person name="Goeker M."/>
        </authorList>
    </citation>
    <scope>NUCLEOTIDE SEQUENCE [LARGE SCALE GENOMIC DNA]</scope>
    <source>
        <strain evidence="3 4">DSM 28760</strain>
    </source>
</reference>
<dbReference type="Proteomes" id="UP000537592">
    <property type="component" value="Unassembled WGS sequence"/>
</dbReference>
<proteinExistence type="predicted"/>
<feature type="compositionally biased region" description="Low complexity" evidence="1">
    <location>
        <begin position="250"/>
        <end position="262"/>
    </location>
</feature>
<accession>A0A7W6EFW6</accession>
<keyword evidence="3" id="KW-0808">Transferase</keyword>
<organism evidence="3 4">
    <name type="scientific">Pseudochelatococcus contaminans</name>
    <dbReference type="NCBI Taxonomy" id="1538103"/>
    <lineage>
        <taxon>Bacteria</taxon>
        <taxon>Pseudomonadati</taxon>
        <taxon>Pseudomonadota</taxon>
        <taxon>Alphaproteobacteria</taxon>
        <taxon>Hyphomicrobiales</taxon>
        <taxon>Chelatococcaceae</taxon>
        <taxon>Pseudochelatococcus</taxon>
    </lineage>
</organism>
<dbReference type="Pfam" id="PF08241">
    <property type="entry name" value="Methyltransf_11"/>
    <property type="match status" value="1"/>
</dbReference>
<feature type="region of interest" description="Disordered" evidence="1">
    <location>
        <begin position="235"/>
        <end position="262"/>
    </location>
</feature>
<feature type="domain" description="Methyltransferase type 11" evidence="2">
    <location>
        <begin position="38"/>
        <end position="126"/>
    </location>
</feature>
<feature type="compositionally biased region" description="Polar residues" evidence="1">
    <location>
        <begin position="238"/>
        <end position="249"/>
    </location>
</feature>
<protein>
    <submittedName>
        <fullName evidence="3">SAM-dependent methyltransferase</fullName>
    </submittedName>
</protein>
<evidence type="ECO:0000259" key="2">
    <source>
        <dbReference type="Pfam" id="PF08241"/>
    </source>
</evidence>
<dbReference type="AlphaFoldDB" id="A0A7W6EFW6"/>
<evidence type="ECO:0000313" key="4">
    <source>
        <dbReference type="Proteomes" id="UP000537592"/>
    </source>
</evidence>
<name>A0A7W6EFW6_9HYPH</name>
<dbReference type="InterPro" id="IPR013216">
    <property type="entry name" value="Methyltransf_11"/>
</dbReference>
<dbReference type="GO" id="GO:0032259">
    <property type="term" value="P:methylation"/>
    <property type="evidence" value="ECO:0007669"/>
    <property type="project" value="UniProtKB-KW"/>
</dbReference>
<keyword evidence="3" id="KW-0489">Methyltransferase</keyword>
<dbReference type="CDD" id="cd02440">
    <property type="entry name" value="AdoMet_MTases"/>
    <property type="match status" value="1"/>
</dbReference>
<evidence type="ECO:0000256" key="1">
    <source>
        <dbReference type="SAM" id="MobiDB-lite"/>
    </source>
</evidence>
<dbReference type="Gene3D" id="3.40.50.150">
    <property type="entry name" value="Vaccinia Virus protein VP39"/>
    <property type="match status" value="1"/>
</dbReference>
<comment type="caution">
    <text evidence="3">The sequence shown here is derived from an EMBL/GenBank/DDBJ whole genome shotgun (WGS) entry which is preliminary data.</text>
</comment>
<evidence type="ECO:0000313" key="3">
    <source>
        <dbReference type="EMBL" id="MBB3809073.1"/>
    </source>
</evidence>
<sequence>MVDLRNFYSSPLGTVARRLVSKAVERIWPDVRGQNVLGFGYPTPYLASLRASADRVVAFMPATQGVTHWPRQGPSATALVSRGALPLQIGSVDRVILAHALETTDSPLALMEEIWRVLTPGGRVIVIVPNRRGLWARMDSTPFGHGQPFSRSQLTALMQQSLFAPETWSEALYIPPVPRRLALRSAVAFERIGAGLSLPFAGVHVMEAVKQLYRPISVPRPVRAVRLSPVMAPVPSTRAATSEPSSTLRTPTPTQTSPHTTA</sequence>
<dbReference type="GO" id="GO:0008757">
    <property type="term" value="F:S-adenosylmethionine-dependent methyltransferase activity"/>
    <property type="evidence" value="ECO:0007669"/>
    <property type="project" value="InterPro"/>
</dbReference>
<dbReference type="InterPro" id="IPR029063">
    <property type="entry name" value="SAM-dependent_MTases_sf"/>
</dbReference>
<keyword evidence="4" id="KW-1185">Reference proteome</keyword>
<dbReference type="SUPFAM" id="SSF53335">
    <property type="entry name" value="S-adenosyl-L-methionine-dependent methyltransferases"/>
    <property type="match status" value="1"/>
</dbReference>
<dbReference type="EMBL" id="JACICC010000002">
    <property type="protein sequence ID" value="MBB3809073.1"/>
    <property type="molecule type" value="Genomic_DNA"/>
</dbReference>